<dbReference type="EMBL" id="UINC01138090">
    <property type="protein sequence ID" value="SVD23822.1"/>
    <property type="molecule type" value="Genomic_DNA"/>
</dbReference>
<dbReference type="AlphaFoldDB" id="A0A382TPY9"/>
<organism evidence="2">
    <name type="scientific">marine metagenome</name>
    <dbReference type="NCBI Taxonomy" id="408172"/>
    <lineage>
        <taxon>unclassified sequences</taxon>
        <taxon>metagenomes</taxon>
        <taxon>ecological metagenomes</taxon>
    </lineage>
</organism>
<gene>
    <name evidence="2" type="ORF">METZ01_LOCUS376676</name>
</gene>
<name>A0A382TPY9_9ZZZZ</name>
<feature type="region of interest" description="Disordered" evidence="1">
    <location>
        <begin position="1"/>
        <end position="20"/>
    </location>
</feature>
<feature type="non-terminal residue" evidence="2">
    <location>
        <position position="51"/>
    </location>
</feature>
<evidence type="ECO:0000313" key="2">
    <source>
        <dbReference type="EMBL" id="SVD23822.1"/>
    </source>
</evidence>
<feature type="non-terminal residue" evidence="2">
    <location>
        <position position="1"/>
    </location>
</feature>
<sequence>GFRVRKVAAQQPWPRPRRPHATVRRWVQRPELRPLPLRTRPAQGRIAAATI</sequence>
<protein>
    <submittedName>
        <fullName evidence="2">Uncharacterized protein</fullName>
    </submittedName>
</protein>
<accession>A0A382TPY9</accession>
<reference evidence="2" key="1">
    <citation type="submission" date="2018-05" db="EMBL/GenBank/DDBJ databases">
        <authorList>
            <person name="Lanie J.A."/>
            <person name="Ng W.-L."/>
            <person name="Kazmierczak K.M."/>
            <person name="Andrzejewski T.M."/>
            <person name="Davidsen T.M."/>
            <person name="Wayne K.J."/>
            <person name="Tettelin H."/>
            <person name="Glass J.I."/>
            <person name="Rusch D."/>
            <person name="Podicherti R."/>
            <person name="Tsui H.-C.T."/>
            <person name="Winkler M.E."/>
        </authorList>
    </citation>
    <scope>NUCLEOTIDE SEQUENCE</scope>
</reference>
<evidence type="ECO:0000256" key="1">
    <source>
        <dbReference type="SAM" id="MobiDB-lite"/>
    </source>
</evidence>
<proteinExistence type="predicted"/>